<reference evidence="1" key="2">
    <citation type="submission" date="2015-02" db="UniProtKB">
        <authorList>
            <consortium name="EnsemblMetazoa"/>
        </authorList>
    </citation>
    <scope>IDENTIFICATION</scope>
</reference>
<dbReference type="HOGENOM" id="CLU_1369316_0_0_1"/>
<evidence type="ECO:0000313" key="2">
    <source>
        <dbReference type="Proteomes" id="UP000014500"/>
    </source>
</evidence>
<protein>
    <submittedName>
        <fullName evidence="1">Uncharacterized protein</fullName>
    </submittedName>
</protein>
<dbReference type="AlphaFoldDB" id="T1JL82"/>
<organism evidence="1 2">
    <name type="scientific">Strigamia maritima</name>
    <name type="common">European centipede</name>
    <name type="synonym">Geophilus maritimus</name>
    <dbReference type="NCBI Taxonomy" id="126957"/>
    <lineage>
        <taxon>Eukaryota</taxon>
        <taxon>Metazoa</taxon>
        <taxon>Ecdysozoa</taxon>
        <taxon>Arthropoda</taxon>
        <taxon>Myriapoda</taxon>
        <taxon>Chilopoda</taxon>
        <taxon>Pleurostigmophora</taxon>
        <taxon>Geophilomorpha</taxon>
        <taxon>Linotaeniidae</taxon>
        <taxon>Strigamia</taxon>
    </lineage>
</organism>
<proteinExistence type="predicted"/>
<evidence type="ECO:0000313" key="1">
    <source>
        <dbReference type="EnsemblMetazoa" id="SMAR014612-PA"/>
    </source>
</evidence>
<name>T1JL82_STRMM</name>
<keyword evidence="2" id="KW-1185">Reference proteome</keyword>
<dbReference type="EnsemblMetazoa" id="SMAR014612-RA">
    <property type="protein sequence ID" value="SMAR014612-PA"/>
    <property type="gene ID" value="SMAR014612"/>
</dbReference>
<accession>T1JL82</accession>
<sequence>WETRHFPKLFTVLSTIEDLISRPNCLDFDRNVKNMLVISTNIACRIDEDEFFYAHVIKAQCTKHRASAARQPYFTFRCQFLILTAGGKFPESAATTFECSLLISIHSKNSGSISDFYVIFIFIKQHDDIVENHEEVNRPLSRSFLIWRCWRAHDVESSENFGLMTQLAAALSTALSLRYANYVLFDDFAGQDYIRHVGTK</sequence>
<dbReference type="EMBL" id="JH431944">
    <property type="status" value="NOT_ANNOTATED_CDS"/>
    <property type="molecule type" value="Genomic_DNA"/>
</dbReference>
<dbReference type="Proteomes" id="UP000014500">
    <property type="component" value="Unassembled WGS sequence"/>
</dbReference>
<reference evidence="2" key="1">
    <citation type="submission" date="2011-05" db="EMBL/GenBank/DDBJ databases">
        <authorList>
            <person name="Richards S.R."/>
            <person name="Qu J."/>
            <person name="Jiang H."/>
            <person name="Jhangiani S.N."/>
            <person name="Agravi P."/>
            <person name="Goodspeed R."/>
            <person name="Gross S."/>
            <person name="Mandapat C."/>
            <person name="Jackson L."/>
            <person name="Mathew T."/>
            <person name="Pu L."/>
            <person name="Thornton R."/>
            <person name="Saada N."/>
            <person name="Wilczek-Boney K.B."/>
            <person name="Lee S."/>
            <person name="Kovar C."/>
            <person name="Wu Y."/>
            <person name="Scherer S.E."/>
            <person name="Worley K.C."/>
            <person name="Muzny D.M."/>
            <person name="Gibbs R."/>
        </authorList>
    </citation>
    <scope>NUCLEOTIDE SEQUENCE</scope>
    <source>
        <strain evidence="2">Brora</strain>
    </source>
</reference>